<keyword evidence="6" id="KW-0325">Glycoprotein</keyword>
<keyword evidence="5 9" id="KW-0472">Membrane</keyword>
<feature type="transmembrane region" description="Helical" evidence="9">
    <location>
        <begin position="81"/>
        <end position="99"/>
    </location>
</feature>
<dbReference type="InterPro" id="IPR036259">
    <property type="entry name" value="MFS_trans_sf"/>
</dbReference>
<accession>A0A1B6I3E3</accession>
<name>A0A1B6I3E3_9HEMI</name>
<feature type="transmembrane region" description="Helical" evidence="9">
    <location>
        <begin position="140"/>
        <end position="160"/>
    </location>
</feature>
<feature type="transmembrane region" description="Helical" evidence="9">
    <location>
        <begin position="12"/>
        <end position="30"/>
    </location>
</feature>
<dbReference type="GO" id="GO:0016020">
    <property type="term" value="C:membrane"/>
    <property type="evidence" value="ECO:0007669"/>
    <property type="project" value="UniProtKB-SubCell"/>
</dbReference>
<feature type="transmembrane region" description="Helical" evidence="9">
    <location>
        <begin position="105"/>
        <end position="128"/>
    </location>
</feature>
<evidence type="ECO:0000256" key="7">
    <source>
        <dbReference type="ARBA" id="ARBA00040302"/>
    </source>
</evidence>
<evidence type="ECO:0000256" key="3">
    <source>
        <dbReference type="ARBA" id="ARBA00022692"/>
    </source>
</evidence>
<evidence type="ECO:0000313" key="10">
    <source>
        <dbReference type="EMBL" id="JAS81429.1"/>
    </source>
</evidence>
<proteinExistence type="inferred from homology"/>
<feature type="transmembrane region" description="Helical" evidence="9">
    <location>
        <begin position="402"/>
        <end position="419"/>
    </location>
</feature>
<dbReference type="InterPro" id="IPR010291">
    <property type="entry name" value="Ion_channel_UNC-93"/>
</dbReference>
<dbReference type="PANTHER" id="PTHR23294:SF0">
    <property type="entry name" value="UNC93-LIKE PROTEIN MFSD11"/>
    <property type="match status" value="1"/>
</dbReference>
<evidence type="ECO:0000256" key="6">
    <source>
        <dbReference type="ARBA" id="ARBA00023180"/>
    </source>
</evidence>
<keyword evidence="4 9" id="KW-1133">Transmembrane helix</keyword>
<gene>
    <name evidence="10" type="ORF">g.26146</name>
</gene>
<dbReference type="InterPro" id="IPR051617">
    <property type="entry name" value="UNC-93-like_regulator"/>
</dbReference>
<keyword evidence="3 9" id="KW-0812">Transmembrane</keyword>
<evidence type="ECO:0000256" key="9">
    <source>
        <dbReference type="SAM" id="Phobius"/>
    </source>
</evidence>
<dbReference type="PANTHER" id="PTHR23294">
    <property type="entry name" value="ET TRANSLATION PRODUCT-RELATED"/>
    <property type="match status" value="1"/>
</dbReference>
<evidence type="ECO:0000256" key="1">
    <source>
        <dbReference type="ARBA" id="ARBA00004141"/>
    </source>
</evidence>
<dbReference type="Pfam" id="PF05978">
    <property type="entry name" value="UNC-93"/>
    <property type="match status" value="1"/>
</dbReference>
<feature type="transmembrane region" description="Helical" evidence="9">
    <location>
        <begin position="175"/>
        <end position="194"/>
    </location>
</feature>
<organism evidence="10">
    <name type="scientific">Homalodisca liturata</name>
    <dbReference type="NCBI Taxonomy" id="320908"/>
    <lineage>
        <taxon>Eukaryota</taxon>
        <taxon>Metazoa</taxon>
        <taxon>Ecdysozoa</taxon>
        <taxon>Arthropoda</taxon>
        <taxon>Hexapoda</taxon>
        <taxon>Insecta</taxon>
        <taxon>Pterygota</taxon>
        <taxon>Neoptera</taxon>
        <taxon>Paraneoptera</taxon>
        <taxon>Hemiptera</taxon>
        <taxon>Auchenorrhyncha</taxon>
        <taxon>Membracoidea</taxon>
        <taxon>Cicadellidae</taxon>
        <taxon>Cicadellinae</taxon>
        <taxon>Proconiini</taxon>
        <taxon>Homalodisca</taxon>
    </lineage>
</organism>
<dbReference type="EMBL" id="GECU01026277">
    <property type="protein sequence ID" value="JAS81429.1"/>
    <property type="molecule type" value="Transcribed_RNA"/>
</dbReference>
<evidence type="ECO:0000256" key="2">
    <source>
        <dbReference type="ARBA" id="ARBA00009172"/>
    </source>
</evidence>
<dbReference type="Gene3D" id="1.20.1250.20">
    <property type="entry name" value="MFS general substrate transporter like domains"/>
    <property type="match status" value="1"/>
</dbReference>
<dbReference type="SUPFAM" id="SSF103473">
    <property type="entry name" value="MFS general substrate transporter"/>
    <property type="match status" value="1"/>
</dbReference>
<feature type="transmembrane region" description="Helical" evidence="9">
    <location>
        <begin position="50"/>
        <end position="69"/>
    </location>
</feature>
<feature type="transmembrane region" description="Helical" evidence="9">
    <location>
        <begin position="226"/>
        <end position="244"/>
    </location>
</feature>
<evidence type="ECO:0000256" key="5">
    <source>
        <dbReference type="ARBA" id="ARBA00023136"/>
    </source>
</evidence>
<dbReference type="AlphaFoldDB" id="A0A1B6I3E3"/>
<feature type="transmembrane region" description="Helical" evidence="9">
    <location>
        <begin position="298"/>
        <end position="317"/>
    </location>
</feature>
<comment type="subcellular location">
    <subcellularLocation>
        <location evidence="1">Membrane</location>
        <topology evidence="1">Multi-pass membrane protein</topology>
    </subcellularLocation>
</comment>
<sequence>MLHSGFDKKLWNVISLGLCFMILFTADYTVTNMQKTLISSIHEDKPEFTVDGYTSLGITYLVFALSLWLGPSMVSLTGPRYGMALAAVGYTIYILAFNLEESWAIYAVTVIGGVAGGLLWTAEGNYLVLNSDSTNISRNVGIFWAFLQSSSLFGNIFTFFKFEGKRRIDADTRHQVIWVLGGVAAVSVFAFLFLRDSKKPKDELDEARGPLVELKKTWMVFITKEIIILNITFCFTGMQHAFTYGVYSPSVGFTTAFGNQAKQLVALSGICIAVGEVFGGMCQVFLNRIFTRCKLGRSAVIIFGFTLQLLAFILIFLNLPDSASYGESYEKSILQPSSVVAMSCSFLLGFGDSCLNTQNFSIIAVLFPLNSTQSCALYKFIKSFFVGLGFFVSSHIGLHTQLMVLAPAGAISALAFMYVDKNVTKAKWTNEDWDSAEEETVGTIRSK</sequence>
<comment type="similarity">
    <text evidence="2">Belongs to the unc-93 family.</text>
</comment>
<evidence type="ECO:0000256" key="4">
    <source>
        <dbReference type="ARBA" id="ARBA00022989"/>
    </source>
</evidence>
<reference evidence="10" key="1">
    <citation type="submission" date="2015-11" db="EMBL/GenBank/DDBJ databases">
        <title>De novo transcriptome assembly of four potential Pierce s Disease insect vectors from Arizona vineyards.</title>
        <authorList>
            <person name="Tassone E.E."/>
        </authorList>
    </citation>
    <scope>NUCLEOTIDE SEQUENCE</scope>
</reference>
<feature type="transmembrane region" description="Helical" evidence="9">
    <location>
        <begin position="264"/>
        <end position="286"/>
    </location>
</feature>
<evidence type="ECO:0000256" key="8">
    <source>
        <dbReference type="ARBA" id="ARBA00041910"/>
    </source>
</evidence>
<protein>
    <recommendedName>
        <fullName evidence="7">UNC93-like protein MFSD11</fullName>
    </recommendedName>
    <alternativeName>
        <fullName evidence="8">Major facilitator superfamily domain-containing protein 11</fullName>
    </alternativeName>
</protein>